<evidence type="ECO:0000313" key="2">
    <source>
        <dbReference type="Proteomes" id="UP000095284"/>
    </source>
</evidence>
<dbReference type="Proteomes" id="UP000582659">
    <property type="component" value="Unassembled WGS sequence"/>
</dbReference>
<dbReference type="WBParaSite" id="BXY_0286600.1">
    <property type="protein sequence ID" value="BXY_0286600.1"/>
    <property type="gene ID" value="BXY_0286600"/>
</dbReference>
<organism evidence="2 4">
    <name type="scientific">Bursaphelenchus xylophilus</name>
    <name type="common">Pinewood nematode worm</name>
    <name type="synonym">Aphelenchoides xylophilus</name>
    <dbReference type="NCBI Taxonomy" id="6326"/>
    <lineage>
        <taxon>Eukaryota</taxon>
        <taxon>Metazoa</taxon>
        <taxon>Ecdysozoa</taxon>
        <taxon>Nematoda</taxon>
        <taxon>Chromadorea</taxon>
        <taxon>Rhabditida</taxon>
        <taxon>Tylenchina</taxon>
        <taxon>Tylenchomorpha</taxon>
        <taxon>Aphelenchoidea</taxon>
        <taxon>Aphelenchoididae</taxon>
        <taxon>Bursaphelenchus</taxon>
    </lineage>
</organism>
<protein>
    <submittedName>
        <fullName evidence="1">(pine wood nematode) hypothetical protein</fullName>
    </submittedName>
</protein>
<dbReference type="EMBL" id="CAJFDI010000002">
    <property type="protein sequence ID" value="CAD5215423.1"/>
    <property type="molecule type" value="Genomic_DNA"/>
</dbReference>
<reference evidence="4" key="1">
    <citation type="submission" date="2016-11" db="UniProtKB">
        <authorList>
            <consortium name="WormBaseParasite"/>
        </authorList>
    </citation>
    <scope>IDENTIFICATION</scope>
</reference>
<name>A0A1I7RQ74_BURXY</name>
<dbReference type="Proteomes" id="UP000095284">
    <property type="component" value="Unplaced"/>
</dbReference>
<gene>
    <name evidence="1" type="ORF">BXYJ_LOCUS4022</name>
</gene>
<dbReference type="Proteomes" id="UP000659654">
    <property type="component" value="Unassembled WGS sequence"/>
</dbReference>
<evidence type="ECO:0000313" key="4">
    <source>
        <dbReference type="WBParaSite" id="BXY_0286600.1"/>
    </source>
</evidence>
<sequence>MGRVMLFFVPSSYTLPRLLPYAFVARPQTSVVPDIGELEDRKGDLTTEKEPKGRIFSSAPPPPFLTLTLME</sequence>
<proteinExistence type="predicted"/>
<evidence type="ECO:0000313" key="3">
    <source>
        <dbReference type="Proteomes" id="UP000659654"/>
    </source>
</evidence>
<dbReference type="AlphaFoldDB" id="A0A1I7RQ74"/>
<keyword evidence="3" id="KW-1185">Reference proteome</keyword>
<dbReference type="EMBL" id="CAJFCV020000002">
    <property type="protein sequence ID" value="CAG9097268.1"/>
    <property type="molecule type" value="Genomic_DNA"/>
</dbReference>
<reference evidence="1" key="2">
    <citation type="submission" date="2020-09" db="EMBL/GenBank/DDBJ databases">
        <authorList>
            <person name="Kikuchi T."/>
        </authorList>
    </citation>
    <scope>NUCLEOTIDE SEQUENCE</scope>
    <source>
        <strain evidence="1">Ka4C1</strain>
    </source>
</reference>
<evidence type="ECO:0000313" key="1">
    <source>
        <dbReference type="EMBL" id="CAD5215423.1"/>
    </source>
</evidence>
<accession>A0A1I7RQ74</accession>